<organism evidence="2 3">
    <name type="scientific">Lophiostoma macrostomum CBS 122681</name>
    <dbReference type="NCBI Taxonomy" id="1314788"/>
    <lineage>
        <taxon>Eukaryota</taxon>
        <taxon>Fungi</taxon>
        <taxon>Dikarya</taxon>
        <taxon>Ascomycota</taxon>
        <taxon>Pezizomycotina</taxon>
        <taxon>Dothideomycetes</taxon>
        <taxon>Pleosporomycetidae</taxon>
        <taxon>Pleosporales</taxon>
        <taxon>Lophiostomataceae</taxon>
        <taxon>Lophiostoma</taxon>
    </lineage>
</organism>
<sequence>MEVFTNGVLKSGLHRVIEAPGNQRAHDKYSVLIVARAEDSTLMKSSNSPLIPEDTEEQKNAPVETSIELGQQQLASQGPFRTHRALPTARGKIPRRFFS</sequence>
<dbReference type="Gene3D" id="2.60.120.330">
    <property type="entry name" value="B-lactam Antibiotic, Isopenicillin N Synthase, Chain"/>
    <property type="match status" value="1"/>
</dbReference>
<dbReference type="AlphaFoldDB" id="A0A6A6SVU9"/>
<dbReference type="InterPro" id="IPR027443">
    <property type="entry name" value="IPNS-like_sf"/>
</dbReference>
<feature type="region of interest" description="Disordered" evidence="1">
    <location>
        <begin position="43"/>
        <end position="62"/>
    </location>
</feature>
<dbReference type="Proteomes" id="UP000799324">
    <property type="component" value="Unassembled WGS sequence"/>
</dbReference>
<evidence type="ECO:0000313" key="3">
    <source>
        <dbReference type="Proteomes" id="UP000799324"/>
    </source>
</evidence>
<evidence type="ECO:0000313" key="2">
    <source>
        <dbReference type="EMBL" id="KAF2651809.1"/>
    </source>
</evidence>
<accession>A0A6A6SVU9</accession>
<evidence type="ECO:0008006" key="4">
    <source>
        <dbReference type="Google" id="ProtNLM"/>
    </source>
</evidence>
<feature type="region of interest" description="Disordered" evidence="1">
    <location>
        <begin position="74"/>
        <end position="99"/>
    </location>
</feature>
<reference evidence="2" key="1">
    <citation type="journal article" date="2020" name="Stud. Mycol.">
        <title>101 Dothideomycetes genomes: a test case for predicting lifestyles and emergence of pathogens.</title>
        <authorList>
            <person name="Haridas S."/>
            <person name="Albert R."/>
            <person name="Binder M."/>
            <person name="Bloem J."/>
            <person name="Labutti K."/>
            <person name="Salamov A."/>
            <person name="Andreopoulos B."/>
            <person name="Baker S."/>
            <person name="Barry K."/>
            <person name="Bills G."/>
            <person name="Bluhm B."/>
            <person name="Cannon C."/>
            <person name="Castanera R."/>
            <person name="Culley D."/>
            <person name="Daum C."/>
            <person name="Ezra D."/>
            <person name="Gonzalez J."/>
            <person name="Henrissat B."/>
            <person name="Kuo A."/>
            <person name="Liang C."/>
            <person name="Lipzen A."/>
            <person name="Lutzoni F."/>
            <person name="Magnuson J."/>
            <person name="Mondo S."/>
            <person name="Nolan M."/>
            <person name="Ohm R."/>
            <person name="Pangilinan J."/>
            <person name="Park H.-J."/>
            <person name="Ramirez L."/>
            <person name="Alfaro M."/>
            <person name="Sun H."/>
            <person name="Tritt A."/>
            <person name="Yoshinaga Y."/>
            <person name="Zwiers L.-H."/>
            <person name="Turgeon B."/>
            <person name="Goodwin S."/>
            <person name="Spatafora J."/>
            <person name="Crous P."/>
            <person name="Grigoriev I."/>
        </authorList>
    </citation>
    <scope>NUCLEOTIDE SEQUENCE</scope>
    <source>
        <strain evidence="2">CBS 122681</strain>
    </source>
</reference>
<evidence type="ECO:0000256" key="1">
    <source>
        <dbReference type="SAM" id="MobiDB-lite"/>
    </source>
</evidence>
<dbReference type="OrthoDB" id="288590at2759"/>
<gene>
    <name evidence="2" type="ORF">K491DRAFT_719463</name>
</gene>
<dbReference type="SUPFAM" id="SSF51197">
    <property type="entry name" value="Clavaminate synthase-like"/>
    <property type="match status" value="1"/>
</dbReference>
<protein>
    <recommendedName>
        <fullName evidence="4">Isopenicillin N synthase-like Fe(2+) 2OG dioxygenase domain-containing protein</fullName>
    </recommendedName>
</protein>
<keyword evidence="3" id="KW-1185">Reference proteome</keyword>
<name>A0A6A6SVU9_9PLEO</name>
<proteinExistence type="predicted"/>
<dbReference type="EMBL" id="MU004416">
    <property type="protein sequence ID" value="KAF2651809.1"/>
    <property type="molecule type" value="Genomic_DNA"/>
</dbReference>